<feature type="compositionally biased region" description="Basic and acidic residues" evidence="1">
    <location>
        <begin position="1"/>
        <end position="26"/>
    </location>
</feature>
<dbReference type="Pfam" id="PF03108">
    <property type="entry name" value="DBD_Tnp_Mut"/>
    <property type="match status" value="1"/>
</dbReference>
<reference evidence="4 5" key="1">
    <citation type="submission" date="2022-01" db="EMBL/GenBank/DDBJ databases">
        <authorList>
            <person name="Xiong W."/>
            <person name="Schranz E."/>
        </authorList>
    </citation>
    <scope>NUCLEOTIDE SEQUENCE [LARGE SCALE GENOMIC DNA]</scope>
</reference>
<evidence type="ECO:0000313" key="5">
    <source>
        <dbReference type="Proteomes" id="UP001157418"/>
    </source>
</evidence>
<accession>A0AAU9P2Y6</accession>
<dbReference type="PANTHER" id="PTHR31973">
    <property type="entry name" value="POLYPROTEIN, PUTATIVE-RELATED"/>
    <property type="match status" value="1"/>
</dbReference>
<evidence type="ECO:0000259" key="3">
    <source>
        <dbReference type="Pfam" id="PF03108"/>
    </source>
</evidence>
<name>A0AAU9P2Y6_9ASTR</name>
<feature type="domain" description="Transposase MuDR plant" evidence="3">
    <location>
        <begin position="448"/>
        <end position="509"/>
    </location>
</feature>
<keyword evidence="5" id="KW-1185">Reference proteome</keyword>
<dbReference type="Proteomes" id="UP001157418">
    <property type="component" value="Unassembled WGS sequence"/>
</dbReference>
<dbReference type="AlphaFoldDB" id="A0AAU9P2Y6"/>
<feature type="transmembrane region" description="Helical" evidence="2">
    <location>
        <begin position="210"/>
        <end position="229"/>
    </location>
</feature>
<comment type="caution">
    <text evidence="4">The sequence shown here is derived from an EMBL/GenBank/DDBJ whole genome shotgun (WGS) entry which is preliminary data.</text>
</comment>
<protein>
    <recommendedName>
        <fullName evidence="3">Transposase MuDR plant domain-containing protein</fullName>
    </recommendedName>
</protein>
<keyword evidence="2" id="KW-0472">Membrane</keyword>
<feature type="transmembrane region" description="Helical" evidence="2">
    <location>
        <begin position="292"/>
        <end position="317"/>
    </location>
</feature>
<keyword evidence="2" id="KW-0812">Transmembrane</keyword>
<dbReference type="PANTHER" id="PTHR31973:SF195">
    <property type="entry name" value="MUDR FAMILY TRANSPOSASE"/>
    <property type="match status" value="1"/>
</dbReference>
<dbReference type="EMBL" id="CAKMRJ010005523">
    <property type="protein sequence ID" value="CAH1444414.1"/>
    <property type="molecule type" value="Genomic_DNA"/>
</dbReference>
<dbReference type="InterPro" id="IPR004332">
    <property type="entry name" value="Transposase_MuDR"/>
</dbReference>
<feature type="transmembrane region" description="Helical" evidence="2">
    <location>
        <begin position="329"/>
        <end position="354"/>
    </location>
</feature>
<gene>
    <name evidence="4" type="ORF">LVIROSA_LOCUS30244</name>
</gene>
<feature type="region of interest" description="Disordered" evidence="1">
    <location>
        <begin position="1"/>
        <end position="42"/>
    </location>
</feature>
<keyword evidence="2" id="KW-1133">Transmembrane helix</keyword>
<sequence>MEKSKITDLEQQRSKKDGGSVREDKVSGGGRFGRKKEMERWKHRTRIALENRRRTHDDEVSEEEEFRTVEVKKENIESPIEIHSSKSMKKPIDISSSNSWKKKKARNNVYEYVYSSMKKRKHGLFGQLNSKSSDREGTVSVEIDHQQKSSLSRYHQLTRFDSHWSITFNCNKVFDHQKSNSVSFIIFHNLQLAPSGLENEMEKTVLTPGLILYMSAIFVLISPGGVANFSMSDEFQLFITSVVISQCISQIVKFVGISEEDERKAFIVAFSFEVIGIHQMCLMGMLDSINLITFIINFLMRFILHCWGIGMLGFLGYQMGVTLINEKRFWVRFILISWSIFIMGFIYASVYIVMNSIIDMIDNDDFSIISQAAVITNMMNINNENELHENLEDEIGEENDEEAPFDNNVEVPSTFTNMEGTNLNIDDNWIVSQSTSKNDFIRELGKDSFKDKEELVRAIKIHCIRTHRQFEVIDSRPTILTLRCKLYLQSGCKWKLHASKRKRSGYFEITTYTGPHTCLHYKLSQDHPNLDASLIAMETRHLIKAQPSISIPALRAEIVETLGYTPSYKKNHVVKDREGICLISDRHGGILKAVNEHGSPWLEPRGFHRYCLRHFINNFYDKFRNSELKALAYRAGSQNQIRKFNSIMEEIGKLNPHARHWLESHPLNRWTLAYDGGRRYGLLTTNLSEIFNSVLRDFQLCATYIL</sequence>
<evidence type="ECO:0000313" key="4">
    <source>
        <dbReference type="EMBL" id="CAH1444414.1"/>
    </source>
</evidence>
<evidence type="ECO:0000256" key="2">
    <source>
        <dbReference type="SAM" id="Phobius"/>
    </source>
</evidence>
<evidence type="ECO:0000256" key="1">
    <source>
        <dbReference type="SAM" id="MobiDB-lite"/>
    </source>
</evidence>
<organism evidence="4 5">
    <name type="scientific">Lactuca virosa</name>
    <dbReference type="NCBI Taxonomy" id="75947"/>
    <lineage>
        <taxon>Eukaryota</taxon>
        <taxon>Viridiplantae</taxon>
        <taxon>Streptophyta</taxon>
        <taxon>Embryophyta</taxon>
        <taxon>Tracheophyta</taxon>
        <taxon>Spermatophyta</taxon>
        <taxon>Magnoliopsida</taxon>
        <taxon>eudicotyledons</taxon>
        <taxon>Gunneridae</taxon>
        <taxon>Pentapetalae</taxon>
        <taxon>asterids</taxon>
        <taxon>campanulids</taxon>
        <taxon>Asterales</taxon>
        <taxon>Asteraceae</taxon>
        <taxon>Cichorioideae</taxon>
        <taxon>Cichorieae</taxon>
        <taxon>Lactucinae</taxon>
        <taxon>Lactuca</taxon>
    </lineage>
</organism>
<proteinExistence type="predicted"/>